<feature type="transmembrane region" description="Helical" evidence="6">
    <location>
        <begin position="108"/>
        <end position="136"/>
    </location>
</feature>
<dbReference type="PIRSF" id="PIRSF002808">
    <property type="entry name" value="Hexose_phosphate_transp"/>
    <property type="match status" value="1"/>
</dbReference>
<evidence type="ECO:0000259" key="7">
    <source>
        <dbReference type="PROSITE" id="PS50850"/>
    </source>
</evidence>
<keyword evidence="4 6" id="KW-1133">Transmembrane helix</keyword>
<evidence type="ECO:0000313" key="8">
    <source>
        <dbReference type="EMBL" id="HIU00344.1"/>
    </source>
</evidence>
<feature type="transmembrane region" description="Helical" evidence="6">
    <location>
        <begin position="177"/>
        <end position="195"/>
    </location>
</feature>
<dbReference type="PROSITE" id="PS50850">
    <property type="entry name" value="MFS"/>
    <property type="match status" value="1"/>
</dbReference>
<gene>
    <name evidence="8" type="ORF">IAD12_08925</name>
</gene>
<reference evidence="8" key="1">
    <citation type="submission" date="2020-10" db="EMBL/GenBank/DDBJ databases">
        <authorList>
            <person name="Gilroy R."/>
        </authorList>
    </citation>
    <scope>NUCLEOTIDE SEQUENCE</scope>
    <source>
        <strain evidence="8">CHK176-22527</strain>
    </source>
</reference>
<comment type="caution">
    <text evidence="8">The sequence shown here is derived from an EMBL/GenBank/DDBJ whole genome shotgun (WGS) entry which is preliminary data.</text>
</comment>
<dbReference type="Gene3D" id="1.20.1250.20">
    <property type="entry name" value="MFS general substrate transporter like domains"/>
    <property type="match status" value="2"/>
</dbReference>
<dbReference type="SUPFAM" id="SSF103473">
    <property type="entry name" value="MFS general substrate transporter"/>
    <property type="match status" value="1"/>
</dbReference>
<feature type="transmembrane region" description="Helical" evidence="6">
    <location>
        <begin position="148"/>
        <end position="171"/>
    </location>
</feature>
<protein>
    <submittedName>
        <fullName evidence="8">MFS transporter</fullName>
    </submittedName>
</protein>
<keyword evidence="2" id="KW-0813">Transport</keyword>
<name>A0A9D1HEB6_9FIRM</name>
<dbReference type="Proteomes" id="UP000824159">
    <property type="component" value="Unassembled WGS sequence"/>
</dbReference>
<dbReference type="GO" id="GO:0005886">
    <property type="term" value="C:plasma membrane"/>
    <property type="evidence" value="ECO:0007669"/>
    <property type="project" value="UniProtKB-SubCell"/>
</dbReference>
<dbReference type="InterPro" id="IPR051337">
    <property type="entry name" value="OPA_Antiporter"/>
</dbReference>
<evidence type="ECO:0000256" key="6">
    <source>
        <dbReference type="SAM" id="Phobius"/>
    </source>
</evidence>
<dbReference type="Pfam" id="PF07690">
    <property type="entry name" value="MFS_1"/>
    <property type="match status" value="1"/>
</dbReference>
<evidence type="ECO:0000256" key="2">
    <source>
        <dbReference type="ARBA" id="ARBA00022448"/>
    </source>
</evidence>
<feature type="transmembrane region" description="Helical" evidence="6">
    <location>
        <begin position="367"/>
        <end position="392"/>
    </location>
</feature>
<keyword evidence="3 6" id="KW-0812">Transmembrane</keyword>
<dbReference type="PANTHER" id="PTHR43826:SF3">
    <property type="entry name" value="GLUCOSE-6-PHOSPHATE EXCHANGER SLC37A4"/>
    <property type="match status" value="1"/>
</dbReference>
<dbReference type="AlphaFoldDB" id="A0A9D1HEB6"/>
<dbReference type="InterPro" id="IPR000849">
    <property type="entry name" value="Sugar_P_transporter"/>
</dbReference>
<feature type="transmembrane region" description="Helical" evidence="6">
    <location>
        <begin position="59"/>
        <end position="79"/>
    </location>
</feature>
<evidence type="ECO:0000256" key="3">
    <source>
        <dbReference type="ARBA" id="ARBA00022692"/>
    </source>
</evidence>
<comment type="subcellular location">
    <subcellularLocation>
        <location evidence="1">Cell membrane</location>
        <topology evidence="1">Multi-pass membrane protein</topology>
    </subcellularLocation>
</comment>
<dbReference type="InterPro" id="IPR011701">
    <property type="entry name" value="MFS"/>
</dbReference>
<dbReference type="InterPro" id="IPR020846">
    <property type="entry name" value="MFS_dom"/>
</dbReference>
<sequence>MLPKDSRMLKENEYHPLQLKVFFIMITLYTFYFTCNNNLGVATDEIQKSFDLNNAQFGVLFTIFTLGFGAGQFFSGYLGDRYSPKMLMFIGAVGATAANTAFALSSSMAAFCICWAVNALSLAMGWSPGCSILFRWIPKKRWGLFMGFFDAFAFLGGIIIYPVAGFAISYFSWRAAFLIPALLLLIWTVVFLIYVKDSPQQYGFEVEWEDESSSEKVTIKDYADVMRNKLIILVSLSTICSQFVRWGLVNWIIKILTTPEEGGGFGMVLFLATIIASAMHWGGAFFSILLGHISDTVFKGSRYQTITAGFVISGVSLLAIYFFGHFLMDMDGGVFFMAAMLFLAGGCIQGVQAPLFNLPGDILGTRLGGTGVGIVNGWSYIGASFAGITLGFVMDSFGLTSCIMLMALISLAGAGIILFVKR</sequence>
<dbReference type="PANTHER" id="PTHR43826">
    <property type="entry name" value="GLUCOSE-6-PHOSPHATE EXCHANGER SLC37A4"/>
    <property type="match status" value="1"/>
</dbReference>
<evidence type="ECO:0000256" key="5">
    <source>
        <dbReference type="ARBA" id="ARBA00023136"/>
    </source>
</evidence>
<reference evidence="8" key="2">
    <citation type="journal article" date="2021" name="PeerJ">
        <title>Extensive microbial diversity within the chicken gut microbiome revealed by metagenomics and culture.</title>
        <authorList>
            <person name="Gilroy R."/>
            <person name="Ravi A."/>
            <person name="Getino M."/>
            <person name="Pursley I."/>
            <person name="Horton D.L."/>
            <person name="Alikhan N.F."/>
            <person name="Baker D."/>
            <person name="Gharbi K."/>
            <person name="Hall N."/>
            <person name="Watson M."/>
            <person name="Adriaenssens E.M."/>
            <person name="Foster-Nyarko E."/>
            <person name="Jarju S."/>
            <person name="Secka A."/>
            <person name="Antonio M."/>
            <person name="Oren A."/>
            <person name="Chaudhuri R.R."/>
            <person name="La Ragione R."/>
            <person name="Hildebrand F."/>
            <person name="Pallen M.J."/>
        </authorList>
    </citation>
    <scope>NUCLEOTIDE SEQUENCE</scope>
    <source>
        <strain evidence="8">CHK176-22527</strain>
    </source>
</reference>
<dbReference type="EMBL" id="DVLX01000105">
    <property type="protein sequence ID" value="HIU00344.1"/>
    <property type="molecule type" value="Genomic_DNA"/>
</dbReference>
<feature type="transmembrane region" description="Helical" evidence="6">
    <location>
        <begin position="230"/>
        <end position="253"/>
    </location>
</feature>
<feature type="transmembrane region" description="Helical" evidence="6">
    <location>
        <begin position="398"/>
        <end position="420"/>
    </location>
</feature>
<evidence type="ECO:0000256" key="4">
    <source>
        <dbReference type="ARBA" id="ARBA00022989"/>
    </source>
</evidence>
<dbReference type="GO" id="GO:0035435">
    <property type="term" value="P:phosphate ion transmembrane transport"/>
    <property type="evidence" value="ECO:0007669"/>
    <property type="project" value="TreeGrafter"/>
</dbReference>
<feature type="transmembrane region" description="Helical" evidence="6">
    <location>
        <begin position="265"/>
        <end position="293"/>
    </location>
</feature>
<proteinExistence type="predicted"/>
<organism evidence="8 9">
    <name type="scientific">Candidatus Allocopromorpha excrementavium</name>
    <dbReference type="NCBI Taxonomy" id="2840741"/>
    <lineage>
        <taxon>Bacteria</taxon>
        <taxon>Bacillati</taxon>
        <taxon>Bacillota</taxon>
        <taxon>Clostridia</taxon>
        <taxon>Eubacteriales</taxon>
        <taxon>Eubacteriaceae</taxon>
        <taxon>Eubacteriaceae incertae sedis</taxon>
        <taxon>Candidatus Allocopromorpha</taxon>
    </lineage>
</organism>
<evidence type="ECO:0000313" key="9">
    <source>
        <dbReference type="Proteomes" id="UP000824159"/>
    </source>
</evidence>
<dbReference type="InterPro" id="IPR036259">
    <property type="entry name" value="MFS_trans_sf"/>
</dbReference>
<feature type="domain" description="Major facilitator superfamily (MFS) profile" evidence="7">
    <location>
        <begin position="20"/>
        <end position="422"/>
    </location>
</feature>
<feature type="transmembrane region" description="Helical" evidence="6">
    <location>
        <begin position="86"/>
        <end position="102"/>
    </location>
</feature>
<dbReference type="GO" id="GO:0061513">
    <property type="term" value="F:glucose 6-phosphate:phosphate antiporter activity"/>
    <property type="evidence" value="ECO:0007669"/>
    <property type="project" value="TreeGrafter"/>
</dbReference>
<accession>A0A9D1HEB6</accession>
<feature type="transmembrane region" description="Helical" evidence="6">
    <location>
        <begin position="305"/>
        <end position="328"/>
    </location>
</feature>
<keyword evidence="5 6" id="KW-0472">Membrane</keyword>
<feature type="transmembrane region" description="Helical" evidence="6">
    <location>
        <begin position="21"/>
        <end position="39"/>
    </location>
</feature>
<evidence type="ECO:0000256" key="1">
    <source>
        <dbReference type="ARBA" id="ARBA00004651"/>
    </source>
</evidence>
<feature type="transmembrane region" description="Helical" evidence="6">
    <location>
        <begin position="334"/>
        <end position="355"/>
    </location>
</feature>